<protein>
    <submittedName>
        <fullName evidence="10">Signal recognition particle receptor, alpha subunit</fullName>
    </submittedName>
</protein>
<organism evidence="10 11">
    <name type="scientific">Pseudoloma neurophilia</name>
    <dbReference type="NCBI Taxonomy" id="146866"/>
    <lineage>
        <taxon>Eukaryota</taxon>
        <taxon>Fungi</taxon>
        <taxon>Fungi incertae sedis</taxon>
        <taxon>Microsporidia</taxon>
        <taxon>Pseudoloma</taxon>
    </lineage>
</organism>
<evidence type="ECO:0000313" key="10">
    <source>
        <dbReference type="EMBL" id="KRH92536.1"/>
    </source>
</evidence>
<dbReference type="AlphaFoldDB" id="A0A0R0LTF6"/>
<dbReference type="CDD" id="cd00267">
    <property type="entry name" value="ABC_ATPase"/>
    <property type="match status" value="1"/>
</dbReference>
<feature type="domain" description="SRP54-type proteins GTP-binding" evidence="9">
    <location>
        <begin position="250"/>
        <end position="442"/>
    </location>
</feature>
<dbReference type="InterPro" id="IPR027417">
    <property type="entry name" value="P-loop_NTPase"/>
</dbReference>
<dbReference type="InterPro" id="IPR000897">
    <property type="entry name" value="SRP54_GTPase_dom"/>
</dbReference>
<evidence type="ECO:0000256" key="3">
    <source>
        <dbReference type="ARBA" id="ARBA00023134"/>
    </source>
</evidence>
<keyword evidence="4" id="KW-0472">Membrane</keyword>
<evidence type="ECO:0000259" key="9">
    <source>
        <dbReference type="SMART" id="SM00962"/>
    </source>
</evidence>
<dbReference type="SMART" id="SM00962">
    <property type="entry name" value="SRP54"/>
    <property type="match status" value="1"/>
</dbReference>
<feature type="coiled-coil region" evidence="6">
    <location>
        <begin position="219"/>
        <end position="246"/>
    </location>
</feature>
<feature type="domain" description="AAA+ ATPase" evidence="8">
    <location>
        <begin position="249"/>
        <end position="420"/>
    </location>
</feature>
<dbReference type="InterPro" id="IPR003593">
    <property type="entry name" value="AAA+_ATPase"/>
</dbReference>
<reference evidence="10 11" key="1">
    <citation type="submission" date="2015-07" db="EMBL/GenBank/DDBJ databases">
        <title>The genome of Pseudoloma neurophilia, a relevant intracellular parasite of the zebrafish.</title>
        <authorList>
            <person name="Ndikumana S."/>
            <person name="Pelin A."/>
            <person name="Sanders J."/>
            <person name="Corradi N."/>
        </authorList>
    </citation>
    <scope>NUCLEOTIDE SEQUENCE [LARGE SCALE GENOMIC DNA]</scope>
    <source>
        <strain evidence="10 11">MK1</strain>
    </source>
</reference>
<keyword evidence="10" id="KW-0675">Receptor</keyword>
<feature type="region of interest" description="Disordered" evidence="7">
    <location>
        <begin position="71"/>
        <end position="137"/>
    </location>
</feature>
<feature type="compositionally biased region" description="Basic and acidic residues" evidence="7">
    <location>
        <begin position="86"/>
        <end position="125"/>
    </location>
</feature>
<dbReference type="OrthoDB" id="1727884at2759"/>
<dbReference type="EMBL" id="LGUB01000852">
    <property type="protein sequence ID" value="KRH92536.1"/>
    <property type="molecule type" value="Genomic_DNA"/>
</dbReference>
<dbReference type="GO" id="GO:0003924">
    <property type="term" value="F:GTPase activity"/>
    <property type="evidence" value="ECO:0007669"/>
    <property type="project" value="TreeGrafter"/>
</dbReference>
<evidence type="ECO:0000256" key="5">
    <source>
        <dbReference type="ARBA" id="ARBA00029433"/>
    </source>
</evidence>
<evidence type="ECO:0000256" key="6">
    <source>
        <dbReference type="SAM" id="Coils"/>
    </source>
</evidence>
<dbReference type="VEuPathDB" id="MicrosporidiaDB:M153_478100073"/>
<dbReference type="Gene3D" id="3.40.50.300">
    <property type="entry name" value="P-loop containing nucleotide triphosphate hydrolases"/>
    <property type="match status" value="1"/>
</dbReference>
<evidence type="ECO:0000256" key="2">
    <source>
        <dbReference type="ARBA" id="ARBA00022741"/>
    </source>
</evidence>
<sequence length="443" mass="50844">MSYELRFTKHGNVLFEQGSEPSFLKNYLEKLRDETAINRNDTVINRNETVQGLNVKVWSVDNEVVLMVDNQDKSDNNLKKNNLRTGSDHRKDHKKDNKDHSKDNKDHSKDIKDHSKKNNDKDHKDKNKKTGRKWLGDVSQLDYSSREKVPSESSDEEVHAIDNLFSENNTSFFQRIKKTLSIFKNNSLKNKNENTLLTKLELKQLTESLIEKNVSSDIVNHILSDIKNLKELKQKLKNILKIKTINLNKKRKFALVGPNGVGKSSTLSKLCLLFLNQSKSVYVAACDTFRAGAIEQLSLYVEKLKKLNKKITLHQEGYNKEEAKVAKNAFKHSTNYDVMLCDTAGRINNKNLLDSLRKLCNLPFDEIFYVNEALKGGTTDIKEWDFITGIIVTKLDTVDEKIGALLNYTFYSDKPLVFLCYGQSNMDIEVPNVENIIDTLIYS</sequence>
<keyword evidence="11" id="KW-1185">Reference proteome</keyword>
<dbReference type="GO" id="GO:0006614">
    <property type="term" value="P:SRP-dependent cotranslational protein targeting to membrane"/>
    <property type="evidence" value="ECO:0007669"/>
    <property type="project" value="InterPro"/>
</dbReference>
<dbReference type="PANTHER" id="PTHR43134">
    <property type="entry name" value="SIGNAL RECOGNITION PARTICLE RECEPTOR SUBUNIT ALPHA"/>
    <property type="match status" value="1"/>
</dbReference>
<evidence type="ECO:0000313" key="11">
    <source>
        <dbReference type="Proteomes" id="UP000051530"/>
    </source>
</evidence>
<dbReference type="Proteomes" id="UP000051530">
    <property type="component" value="Unassembled WGS sequence"/>
</dbReference>
<name>A0A0R0LTF6_9MICR</name>
<evidence type="ECO:0000256" key="7">
    <source>
        <dbReference type="SAM" id="MobiDB-lite"/>
    </source>
</evidence>
<evidence type="ECO:0000256" key="4">
    <source>
        <dbReference type="ARBA" id="ARBA00023136"/>
    </source>
</evidence>
<dbReference type="SUPFAM" id="SSF52540">
    <property type="entry name" value="P-loop containing nucleoside triphosphate hydrolases"/>
    <property type="match status" value="1"/>
</dbReference>
<dbReference type="GO" id="GO:0012505">
    <property type="term" value="C:endomembrane system"/>
    <property type="evidence" value="ECO:0007669"/>
    <property type="project" value="UniProtKB-SubCell"/>
</dbReference>
<comment type="subcellular location">
    <subcellularLocation>
        <location evidence="5">Endomembrane system</location>
        <topology evidence="5">Peripheral membrane protein</topology>
        <orientation evidence="5">Cytoplasmic side</orientation>
    </subcellularLocation>
</comment>
<comment type="caution">
    <text evidence="10">The sequence shown here is derived from an EMBL/GenBank/DDBJ whole genome shotgun (WGS) entry which is preliminary data.</text>
</comment>
<keyword evidence="2" id="KW-0547">Nucleotide-binding</keyword>
<dbReference type="SMART" id="SM00382">
    <property type="entry name" value="AAA"/>
    <property type="match status" value="1"/>
</dbReference>
<dbReference type="Pfam" id="PF00448">
    <property type="entry name" value="SRP54"/>
    <property type="match status" value="1"/>
</dbReference>
<dbReference type="GO" id="GO:0016020">
    <property type="term" value="C:membrane"/>
    <property type="evidence" value="ECO:0007669"/>
    <property type="project" value="TreeGrafter"/>
</dbReference>
<dbReference type="PANTHER" id="PTHR43134:SF1">
    <property type="entry name" value="SIGNAL RECOGNITION PARTICLE RECEPTOR SUBUNIT ALPHA"/>
    <property type="match status" value="1"/>
</dbReference>
<keyword evidence="6" id="KW-0175">Coiled coil</keyword>
<gene>
    <name evidence="10" type="ORF">M153_478100073</name>
</gene>
<evidence type="ECO:0000259" key="8">
    <source>
        <dbReference type="SMART" id="SM00382"/>
    </source>
</evidence>
<proteinExistence type="inferred from homology"/>
<keyword evidence="3" id="KW-0342">GTP-binding</keyword>
<dbReference type="GO" id="GO:0005047">
    <property type="term" value="F:signal recognition particle binding"/>
    <property type="evidence" value="ECO:0007669"/>
    <property type="project" value="TreeGrafter"/>
</dbReference>
<dbReference type="GO" id="GO:0005525">
    <property type="term" value="F:GTP binding"/>
    <property type="evidence" value="ECO:0007669"/>
    <property type="project" value="UniProtKB-KW"/>
</dbReference>
<comment type="similarity">
    <text evidence="1">Belongs to the GTP-binding SRP family.</text>
</comment>
<accession>A0A0R0LTF6</accession>
<evidence type="ECO:0000256" key="1">
    <source>
        <dbReference type="ARBA" id="ARBA00008531"/>
    </source>
</evidence>